<evidence type="ECO:0000256" key="1">
    <source>
        <dbReference type="ARBA" id="ARBA00022741"/>
    </source>
</evidence>
<dbReference type="CDD" id="cd14014">
    <property type="entry name" value="STKc_PknB_like"/>
    <property type="match status" value="1"/>
</dbReference>
<dbReference type="InterPro" id="IPR051931">
    <property type="entry name" value="PAK3-like"/>
</dbReference>
<dbReference type="Pfam" id="PF20703">
    <property type="entry name" value="nSTAND1"/>
    <property type="match status" value="1"/>
</dbReference>
<dbReference type="EMBL" id="JBHUCM010000004">
    <property type="protein sequence ID" value="MFD1535773.1"/>
    <property type="molecule type" value="Genomic_DNA"/>
</dbReference>
<sequence length="1137" mass="120944">MSELIDGDPQRLGGYWLAGRLGAGGQGVVYEGYAEDGRRVAIKVLYGDQPAQLAREAAAARRVAGFCTASVLEAELEGPRPYIVSEYVQGPSLRKTVMEGRRFGGGDLHRLATAVATALTAIHDAGVIHRDLKPDNVLLGPDGPRVIDFGIARTAEMSLTATGLVTGTPTYMAPEVFGGQRAGTPADVFAWGAVMVYAASGTDPFEAENLGAVMHRVLSARPDLSVLPATLRPLVAAALSKDPLERPSARELLLALVSAEGGLDTGLLLAAGGKEAARAGVPAHDPALGTLAEEAYALLAPDERELAPEVFLRLVTLSEQGGLAVRRAQLAELVEGRPLPEVSSVTRILEVFGYLLSREGEEVWLARPALPLAWPRFRRWVDANRDGLAVHREILSAAQRWNRAGRRDGDLFQGSSLENALRWAATARRNITLSTAERDFLDAGADLSRRRSRRTRLVSLSLAALLVISLLATGLAVQQSALAGERADRIAAQRDQAEAARLAQFAGTLRKSDPRAAMLLSVAAWRLDRTPQTRAALTASLAQREVAVFKNPVASGDALRLLSGDGRTLASVSDDAVRLWDVRTGGRTGGIARLGLAGERPLTAALSPTGRNLLVVTGKRARVWDLRTGKSTGTWTFGHDVGDDTGTSVGVRYRTTDRYALIRLDQHEYTWDLRTGTRTKDPLTARPVVSPDGKSTVRPVGGKLRITDRAGGPAATLGNETDIWNGGEVTFSADGRLLASVTGQNIQVWRAYDRLLTTLTLPSGTEDDSVPLPQAGFEGHTLRYLSEDRVFTVDLSDLAVRAPKQAPSWSWAKFGPGGRQVLSSEDGYQVSLADPRGPLGAPVLKRPDSDPAEAAAISPDGRLAAVGGISGFTVVDTGTRRTLAKAAPSGDLADYETSFLAFSPDGTKLVTGLRYVDGDVSTRYAVSVWDWKSKRQLWSATVGEVHDADFSPDGKVLAVGSGEQHLFDAASGRRLGKPFGGTGQGTTVTDVLFTHDGRSLAVVDSRGRVSVFDTATRQRVRQVALGPLAGEDVAARSPRADVVALVTHDHRVRLVDLAAAADLGTLGDGDDRGDLYGPVFTADGSEVITLGQTGTVREQPVEPGKVVAAICARAGRSLSPGEWRSFVPGVPYQKVCP</sequence>
<dbReference type="PROSITE" id="PS00108">
    <property type="entry name" value="PROTEIN_KINASE_ST"/>
    <property type="match status" value="1"/>
</dbReference>
<organism evidence="4 5">
    <name type="scientific">Nonomuraea guangzhouensis</name>
    <dbReference type="NCBI Taxonomy" id="1291555"/>
    <lineage>
        <taxon>Bacteria</taxon>
        <taxon>Bacillati</taxon>
        <taxon>Actinomycetota</taxon>
        <taxon>Actinomycetes</taxon>
        <taxon>Streptosporangiales</taxon>
        <taxon>Streptosporangiaceae</taxon>
        <taxon>Nonomuraea</taxon>
    </lineage>
</organism>
<evidence type="ECO:0000259" key="3">
    <source>
        <dbReference type="PROSITE" id="PS50011"/>
    </source>
</evidence>
<dbReference type="InterPro" id="IPR001680">
    <property type="entry name" value="WD40_rpt"/>
</dbReference>
<dbReference type="PROSITE" id="PS50011">
    <property type="entry name" value="PROTEIN_KINASE_DOM"/>
    <property type="match status" value="1"/>
</dbReference>
<feature type="domain" description="Protein kinase" evidence="3">
    <location>
        <begin position="15"/>
        <end position="257"/>
    </location>
</feature>
<keyword evidence="5" id="KW-1185">Reference proteome</keyword>
<keyword evidence="4" id="KW-0418">Kinase</keyword>
<keyword evidence="2" id="KW-0067">ATP-binding</keyword>
<dbReference type="Pfam" id="PF00069">
    <property type="entry name" value="Pkinase"/>
    <property type="match status" value="1"/>
</dbReference>
<reference evidence="5" key="1">
    <citation type="journal article" date="2019" name="Int. J. Syst. Evol. Microbiol.">
        <title>The Global Catalogue of Microorganisms (GCM) 10K type strain sequencing project: providing services to taxonomists for standard genome sequencing and annotation.</title>
        <authorList>
            <consortium name="The Broad Institute Genomics Platform"/>
            <consortium name="The Broad Institute Genome Sequencing Center for Infectious Disease"/>
            <person name="Wu L."/>
            <person name="Ma J."/>
        </authorList>
    </citation>
    <scope>NUCLEOTIDE SEQUENCE [LARGE SCALE GENOMIC DNA]</scope>
    <source>
        <strain evidence="5">CGMCC 1.15399</strain>
    </source>
</reference>
<name>A0ABW4FZ05_9ACTN</name>
<evidence type="ECO:0000313" key="5">
    <source>
        <dbReference type="Proteomes" id="UP001597097"/>
    </source>
</evidence>
<protein>
    <submittedName>
        <fullName evidence="4">Protein kinase</fullName>
    </submittedName>
</protein>
<proteinExistence type="predicted"/>
<evidence type="ECO:0000256" key="2">
    <source>
        <dbReference type="ARBA" id="ARBA00022840"/>
    </source>
</evidence>
<keyword evidence="1" id="KW-0547">Nucleotide-binding</keyword>
<gene>
    <name evidence="4" type="ORF">ACFSJ0_01930</name>
</gene>
<dbReference type="SMART" id="SM00220">
    <property type="entry name" value="S_TKc"/>
    <property type="match status" value="1"/>
</dbReference>
<accession>A0ABW4FZ05</accession>
<dbReference type="PANTHER" id="PTHR45832">
    <property type="entry name" value="SERINE/THREONINE-PROTEIN KINASE SAMKA-RELATED-RELATED"/>
    <property type="match status" value="1"/>
</dbReference>
<comment type="caution">
    <text evidence="4">The sequence shown here is derived from an EMBL/GenBank/DDBJ whole genome shotgun (WGS) entry which is preliminary data.</text>
</comment>
<dbReference type="InterPro" id="IPR000719">
    <property type="entry name" value="Prot_kinase_dom"/>
</dbReference>
<keyword evidence="4" id="KW-0808">Transferase</keyword>
<dbReference type="RefSeq" id="WP_219532676.1">
    <property type="nucleotide sequence ID" value="NZ_JAHKRM010000015.1"/>
</dbReference>
<dbReference type="PANTHER" id="PTHR45832:SF22">
    <property type="entry name" value="SERINE_THREONINE-PROTEIN KINASE SAMKA-RELATED"/>
    <property type="match status" value="1"/>
</dbReference>
<evidence type="ECO:0000313" key="4">
    <source>
        <dbReference type="EMBL" id="MFD1535773.1"/>
    </source>
</evidence>
<dbReference type="InterPro" id="IPR008271">
    <property type="entry name" value="Ser/Thr_kinase_AS"/>
</dbReference>
<dbReference type="Proteomes" id="UP001597097">
    <property type="component" value="Unassembled WGS sequence"/>
</dbReference>
<dbReference type="SMART" id="SM00320">
    <property type="entry name" value="WD40"/>
    <property type="match status" value="6"/>
</dbReference>
<dbReference type="InterPro" id="IPR049052">
    <property type="entry name" value="nSTAND1"/>
</dbReference>
<dbReference type="GO" id="GO:0016301">
    <property type="term" value="F:kinase activity"/>
    <property type="evidence" value="ECO:0007669"/>
    <property type="project" value="UniProtKB-KW"/>
</dbReference>